<sequence>MKAIIIGGGIIGLCSAYYLQESGWEVTVMDKGDFKNNCSYGNMGMIVPSHFVPLAAPGIISQGIRWMFDSKSPFYVKPALNKQLIGWGLKFMKSANAQQAAAAAIPLRDINLLSRSLFTELAQKPGFDFGLERKGIIMYYKTAAVAEEEAHLAKQANDMGLDAAVLDKAALQQLEPNVELNVLGGVHYRCDAHLYPNELMQQLIAYLQKSGVQFLPHTEVTAIKTTQGKVSAVVAGEDTHTADLFVMAAGSWTPAVARLAGFNIPMMPGKGYSVTLDAPAVNLNIPAILCEARVALTPMRNKLRYGGTMEVAPINDKVNMNRVAGIVESVQRYFGNLPVTMPEKEEVWHGCRPCSPDGLPFIGYSKQYSNLLLAGGHAMMGLSLGPATGKLLAQLANGEQTSIDLTAFRPQRYN</sequence>
<evidence type="ECO:0000256" key="1">
    <source>
        <dbReference type="ARBA" id="ARBA00023002"/>
    </source>
</evidence>
<dbReference type="RefSeq" id="WP_106530305.1">
    <property type="nucleotide sequence ID" value="NZ_PYAW01000005.1"/>
</dbReference>
<dbReference type="Pfam" id="PF01266">
    <property type="entry name" value="DAO"/>
    <property type="match status" value="1"/>
</dbReference>
<evidence type="ECO:0000313" key="4">
    <source>
        <dbReference type="Proteomes" id="UP000240971"/>
    </source>
</evidence>
<evidence type="ECO:0000259" key="2">
    <source>
        <dbReference type="Pfam" id="PF01266"/>
    </source>
</evidence>
<dbReference type="InterPro" id="IPR006076">
    <property type="entry name" value="FAD-dep_OxRdtase"/>
</dbReference>
<evidence type="ECO:0000313" key="3">
    <source>
        <dbReference type="EMBL" id="PSL44874.1"/>
    </source>
</evidence>
<dbReference type="Proteomes" id="UP000240971">
    <property type="component" value="Unassembled WGS sequence"/>
</dbReference>
<protein>
    <submittedName>
        <fullName evidence="3">D-amino-acid dehydrogenase</fullName>
    </submittedName>
</protein>
<feature type="domain" description="FAD dependent oxidoreductase" evidence="2">
    <location>
        <begin position="3"/>
        <end position="395"/>
    </location>
</feature>
<dbReference type="PANTHER" id="PTHR13847:SF289">
    <property type="entry name" value="GLYCINE OXIDASE"/>
    <property type="match status" value="1"/>
</dbReference>
<dbReference type="EMBL" id="PYAW01000005">
    <property type="protein sequence ID" value="PSL44874.1"/>
    <property type="molecule type" value="Genomic_DNA"/>
</dbReference>
<dbReference type="OrthoDB" id="9794226at2"/>
<dbReference type="Gene3D" id="3.50.50.60">
    <property type="entry name" value="FAD/NAD(P)-binding domain"/>
    <property type="match status" value="2"/>
</dbReference>
<gene>
    <name evidence="3" type="ORF">CLV51_105247</name>
</gene>
<dbReference type="InterPro" id="IPR036188">
    <property type="entry name" value="FAD/NAD-bd_sf"/>
</dbReference>
<comment type="caution">
    <text evidence="3">The sequence shown here is derived from an EMBL/GenBank/DDBJ whole genome shotgun (WGS) entry which is preliminary data.</text>
</comment>
<dbReference type="Gene3D" id="3.30.9.10">
    <property type="entry name" value="D-Amino Acid Oxidase, subunit A, domain 2"/>
    <property type="match status" value="1"/>
</dbReference>
<keyword evidence="1" id="KW-0560">Oxidoreductase</keyword>
<organism evidence="3 4">
    <name type="scientific">Chitinophaga niastensis</name>
    <dbReference type="NCBI Taxonomy" id="536980"/>
    <lineage>
        <taxon>Bacteria</taxon>
        <taxon>Pseudomonadati</taxon>
        <taxon>Bacteroidota</taxon>
        <taxon>Chitinophagia</taxon>
        <taxon>Chitinophagales</taxon>
        <taxon>Chitinophagaceae</taxon>
        <taxon>Chitinophaga</taxon>
    </lineage>
</organism>
<dbReference type="SUPFAM" id="SSF54373">
    <property type="entry name" value="FAD-linked reductases, C-terminal domain"/>
    <property type="match status" value="1"/>
</dbReference>
<accession>A0A2P8HFA2</accession>
<dbReference type="AlphaFoldDB" id="A0A2P8HFA2"/>
<reference evidence="3 4" key="1">
    <citation type="submission" date="2018-03" db="EMBL/GenBank/DDBJ databases">
        <title>Genomic Encyclopedia of Archaeal and Bacterial Type Strains, Phase II (KMG-II): from individual species to whole genera.</title>
        <authorList>
            <person name="Goeker M."/>
        </authorList>
    </citation>
    <scope>NUCLEOTIDE SEQUENCE [LARGE SCALE GENOMIC DNA]</scope>
    <source>
        <strain evidence="3 4">DSM 24859</strain>
    </source>
</reference>
<name>A0A2P8HFA2_CHINA</name>
<dbReference type="SUPFAM" id="SSF51905">
    <property type="entry name" value="FAD/NAD(P)-binding domain"/>
    <property type="match status" value="1"/>
</dbReference>
<dbReference type="GO" id="GO:0016491">
    <property type="term" value="F:oxidoreductase activity"/>
    <property type="evidence" value="ECO:0007669"/>
    <property type="project" value="UniProtKB-KW"/>
</dbReference>
<dbReference type="GO" id="GO:0005737">
    <property type="term" value="C:cytoplasm"/>
    <property type="evidence" value="ECO:0007669"/>
    <property type="project" value="TreeGrafter"/>
</dbReference>
<proteinExistence type="predicted"/>
<keyword evidence="4" id="KW-1185">Reference proteome</keyword>
<dbReference type="PANTHER" id="PTHR13847">
    <property type="entry name" value="SARCOSINE DEHYDROGENASE-RELATED"/>
    <property type="match status" value="1"/>
</dbReference>